<protein>
    <submittedName>
        <fullName evidence="1">Uncharacterized protein</fullName>
    </submittedName>
</protein>
<dbReference type="Proteomes" id="UP000595064">
    <property type="component" value="Chromosome"/>
</dbReference>
<sequence>MYADPADIRKHRFNLSTNDEQRALFMEEAARARKQVSPLILELALEALQWRRHAGNSGPSGQQMRHADA</sequence>
<name>A0A7T2YWL6_9BURK</name>
<gene>
    <name evidence="1" type="ORF">I6G47_10810</name>
</gene>
<organism evidence="1 2">
    <name type="scientific">Delftia lacustris</name>
    <dbReference type="NCBI Taxonomy" id="558537"/>
    <lineage>
        <taxon>Bacteria</taxon>
        <taxon>Pseudomonadati</taxon>
        <taxon>Pseudomonadota</taxon>
        <taxon>Betaproteobacteria</taxon>
        <taxon>Burkholderiales</taxon>
        <taxon>Comamonadaceae</taxon>
        <taxon>Delftia</taxon>
    </lineage>
</organism>
<evidence type="ECO:0000313" key="1">
    <source>
        <dbReference type="EMBL" id="QPS83518.1"/>
    </source>
</evidence>
<accession>A0A7T2YWL6</accession>
<dbReference type="EMBL" id="CP065748">
    <property type="protein sequence ID" value="QPS83518.1"/>
    <property type="molecule type" value="Genomic_DNA"/>
</dbReference>
<reference evidence="1 2" key="1">
    <citation type="submission" date="2020-12" db="EMBL/GenBank/DDBJ databases">
        <title>FDA dAtabase for Regulatory Grade micrObial Sequences (FDA-ARGOS): Supporting development and validation of Infectious Disease Dx tests.</title>
        <authorList>
            <person name="Sproer C."/>
            <person name="Gronow S."/>
            <person name="Severitt S."/>
            <person name="Schroder I."/>
            <person name="Tallon L."/>
            <person name="Sadzewicz L."/>
            <person name="Zhao X."/>
            <person name="Boylan J."/>
            <person name="Ott S."/>
            <person name="Bowen H."/>
            <person name="Vavikolanu K."/>
            <person name="Mehta A."/>
            <person name="Aluvathingal J."/>
            <person name="Nadendla S."/>
            <person name="Lowell S."/>
            <person name="Myers T."/>
            <person name="Yan Y."/>
            <person name="Sichtig H."/>
        </authorList>
    </citation>
    <scope>NUCLEOTIDE SEQUENCE [LARGE SCALE GENOMIC DNA]</scope>
    <source>
        <strain evidence="1 2">FDAARGOS_890</strain>
    </source>
</reference>
<dbReference type="AlphaFoldDB" id="A0A7T2YWL6"/>
<dbReference type="KEGG" id="dla:I6G47_10810"/>
<evidence type="ECO:0000313" key="2">
    <source>
        <dbReference type="Proteomes" id="UP000595064"/>
    </source>
</evidence>
<keyword evidence="2" id="KW-1185">Reference proteome</keyword>
<proteinExistence type="predicted"/>
<dbReference type="RefSeq" id="WP_016454455.1">
    <property type="nucleotide sequence ID" value="NZ_CP065748.1"/>
</dbReference>